<dbReference type="EMBL" id="AP027731">
    <property type="protein sequence ID" value="BDZ45863.1"/>
    <property type="molecule type" value="Genomic_DNA"/>
</dbReference>
<proteinExistence type="predicted"/>
<accession>A0ABN6XR13</accession>
<sequence length="68" mass="6815">MGVDGGVLKIEVGVEGAQTLDGGSGSADLDAQRERAEELGGSWTVSSADGSTRITAVLPVTEEVAGVR</sequence>
<evidence type="ECO:0000313" key="3">
    <source>
        <dbReference type="Proteomes" id="UP001321498"/>
    </source>
</evidence>
<organism evidence="2 3">
    <name type="scientific">Naasia aerilata</name>
    <dbReference type="NCBI Taxonomy" id="1162966"/>
    <lineage>
        <taxon>Bacteria</taxon>
        <taxon>Bacillati</taxon>
        <taxon>Actinomycetota</taxon>
        <taxon>Actinomycetes</taxon>
        <taxon>Micrococcales</taxon>
        <taxon>Microbacteriaceae</taxon>
        <taxon>Naasia</taxon>
    </lineage>
</organism>
<name>A0ABN6XR13_9MICO</name>
<gene>
    <name evidence="2" type="ORF">GCM10025866_17720</name>
</gene>
<keyword evidence="3" id="KW-1185">Reference proteome</keyword>
<protein>
    <recommendedName>
        <fullName evidence="4">Histidine kinase</fullName>
    </recommendedName>
</protein>
<reference evidence="3" key="1">
    <citation type="journal article" date="2019" name="Int. J. Syst. Evol. Microbiol.">
        <title>The Global Catalogue of Microorganisms (GCM) 10K type strain sequencing project: providing services to taxonomists for standard genome sequencing and annotation.</title>
        <authorList>
            <consortium name="The Broad Institute Genomics Platform"/>
            <consortium name="The Broad Institute Genome Sequencing Center for Infectious Disease"/>
            <person name="Wu L."/>
            <person name="Ma J."/>
        </authorList>
    </citation>
    <scope>NUCLEOTIDE SEQUENCE [LARGE SCALE GENOMIC DNA]</scope>
    <source>
        <strain evidence="3">NBRC 108725</strain>
    </source>
</reference>
<evidence type="ECO:0000256" key="1">
    <source>
        <dbReference type="SAM" id="MobiDB-lite"/>
    </source>
</evidence>
<evidence type="ECO:0008006" key="4">
    <source>
        <dbReference type="Google" id="ProtNLM"/>
    </source>
</evidence>
<dbReference type="Proteomes" id="UP001321498">
    <property type="component" value="Chromosome"/>
</dbReference>
<evidence type="ECO:0000313" key="2">
    <source>
        <dbReference type="EMBL" id="BDZ45863.1"/>
    </source>
</evidence>
<feature type="region of interest" description="Disordered" evidence="1">
    <location>
        <begin position="18"/>
        <end position="46"/>
    </location>
</feature>